<evidence type="ECO:0000313" key="3">
    <source>
        <dbReference type="Proteomes" id="UP000501690"/>
    </source>
</evidence>
<accession>A0A4D6LY10</accession>
<feature type="region of interest" description="Disordered" evidence="1">
    <location>
        <begin position="107"/>
        <end position="167"/>
    </location>
</feature>
<dbReference type="EMBL" id="CP039349">
    <property type="protein sequence ID" value="QCD93400.1"/>
    <property type="molecule type" value="Genomic_DNA"/>
</dbReference>
<proteinExistence type="predicted"/>
<organism evidence="2 3">
    <name type="scientific">Vigna unguiculata</name>
    <name type="common">Cowpea</name>
    <dbReference type="NCBI Taxonomy" id="3917"/>
    <lineage>
        <taxon>Eukaryota</taxon>
        <taxon>Viridiplantae</taxon>
        <taxon>Streptophyta</taxon>
        <taxon>Embryophyta</taxon>
        <taxon>Tracheophyta</taxon>
        <taxon>Spermatophyta</taxon>
        <taxon>Magnoliopsida</taxon>
        <taxon>eudicotyledons</taxon>
        <taxon>Gunneridae</taxon>
        <taxon>Pentapetalae</taxon>
        <taxon>rosids</taxon>
        <taxon>fabids</taxon>
        <taxon>Fabales</taxon>
        <taxon>Fabaceae</taxon>
        <taxon>Papilionoideae</taxon>
        <taxon>50 kb inversion clade</taxon>
        <taxon>NPAAA clade</taxon>
        <taxon>indigoferoid/millettioid clade</taxon>
        <taxon>Phaseoleae</taxon>
        <taxon>Vigna</taxon>
    </lineage>
</organism>
<sequence>MQFSSSSTLRLTTQVESPFTISSTLLEHGPDPTALMHRYDELTHIYPIRKLLAGYNTENADWSTISPIVFFLGAMDILQQKNVAGASIYYHNFSVPHCTKLLRHTPDSFHPLNRSRSGTSDGGRLGCREREERNEVVQKNGDCGREEETENRTRILAPGVNHPRPNM</sequence>
<keyword evidence="3" id="KW-1185">Reference proteome</keyword>
<dbReference type="AlphaFoldDB" id="A0A4D6LY10"/>
<protein>
    <submittedName>
        <fullName evidence="2">Uncharacterized protein</fullName>
    </submittedName>
</protein>
<evidence type="ECO:0000256" key="1">
    <source>
        <dbReference type="SAM" id="MobiDB-lite"/>
    </source>
</evidence>
<gene>
    <name evidence="2" type="ORF">DEO72_LG5g1475</name>
</gene>
<feature type="compositionally biased region" description="Basic and acidic residues" evidence="1">
    <location>
        <begin position="126"/>
        <end position="153"/>
    </location>
</feature>
<evidence type="ECO:0000313" key="2">
    <source>
        <dbReference type="EMBL" id="QCD93400.1"/>
    </source>
</evidence>
<reference evidence="2 3" key="1">
    <citation type="submission" date="2019-04" db="EMBL/GenBank/DDBJ databases">
        <title>An improved genome assembly and genetic linkage map for asparagus bean, Vigna unguiculata ssp. sesquipedialis.</title>
        <authorList>
            <person name="Xia Q."/>
            <person name="Zhang R."/>
            <person name="Dong Y."/>
        </authorList>
    </citation>
    <scope>NUCLEOTIDE SEQUENCE [LARGE SCALE GENOMIC DNA]</scope>
    <source>
        <tissue evidence="2">Leaf</tissue>
    </source>
</reference>
<dbReference type="Proteomes" id="UP000501690">
    <property type="component" value="Linkage Group LG5"/>
</dbReference>
<name>A0A4D6LY10_VIGUN</name>